<dbReference type="EMBL" id="BAABME010000238">
    <property type="protein sequence ID" value="GAA0140975.1"/>
    <property type="molecule type" value="Genomic_DNA"/>
</dbReference>
<evidence type="ECO:0000313" key="1">
    <source>
        <dbReference type="EMBL" id="GAA0140975.1"/>
    </source>
</evidence>
<sequence length="100" mass="10918">MSSAGDLERTTQALQKEKEMALASTAVEAKLARVEYAKKRVEFPDLVHIFEVEQETYPLWYEGISLDPPAVGEDEGVVGSQGEVHVELPSDGEDDAAPKS</sequence>
<protein>
    <submittedName>
        <fullName evidence="1">Uncharacterized protein</fullName>
    </submittedName>
</protein>
<dbReference type="AlphaFoldDB" id="A0AAV3NSE6"/>
<comment type="caution">
    <text evidence="1">The sequence shown here is derived from an EMBL/GenBank/DDBJ whole genome shotgun (WGS) entry which is preliminary data.</text>
</comment>
<proteinExistence type="predicted"/>
<organism evidence="1 2">
    <name type="scientific">Lithospermum erythrorhizon</name>
    <name type="common">Purple gromwell</name>
    <name type="synonym">Lithospermum officinale var. erythrorhizon</name>
    <dbReference type="NCBI Taxonomy" id="34254"/>
    <lineage>
        <taxon>Eukaryota</taxon>
        <taxon>Viridiplantae</taxon>
        <taxon>Streptophyta</taxon>
        <taxon>Embryophyta</taxon>
        <taxon>Tracheophyta</taxon>
        <taxon>Spermatophyta</taxon>
        <taxon>Magnoliopsida</taxon>
        <taxon>eudicotyledons</taxon>
        <taxon>Gunneridae</taxon>
        <taxon>Pentapetalae</taxon>
        <taxon>asterids</taxon>
        <taxon>lamiids</taxon>
        <taxon>Boraginales</taxon>
        <taxon>Boraginaceae</taxon>
        <taxon>Boraginoideae</taxon>
        <taxon>Lithospermeae</taxon>
        <taxon>Lithospermum</taxon>
    </lineage>
</organism>
<name>A0AAV3NSE6_LITER</name>
<dbReference type="Proteomes" id="UP001454036">
    <property type="component" value="Unassembled WGS sequence"/>
</dbReference>
<evidence type="ECO:0000313" key="2">
    <source>
        <dbReference type="Proteomes" id="UP001454036"/>
    </source>
</evidence>
<accession>A0AAV3NSE6</accession>
<reference evidence="1 2" key="1">
    <citation type="submission" date="2024-01" db="EMBL/GenBank/DDBJ databases">
        <title>The complete chloroplast genome sequence of Lithospermum erythrorhizon: insights into the phylogenetic relationship among Boraginaceae species and the maternal lineages of purple gromwells.</title>
        <authorList>
            <person name="Okada T."/>
            <person name="Watanabe K."/>
        </authorList>
    </citation>
    <scope>NUCLEOTIDE SEQUENCE [LARGE SCALE GENOMIC DNA]</scope>
</reference>
<keyword evidence="2" id="KW-1185">Reference proteome</keyword>
<gene>
    <name evidence="1" type="ORF">LIER_02223</name>
</gene>